<sequence>MIDYCDFEIEKESTEKLYDALEYVKDDITRAVRNSFWTTVYKLIEFARDIEAEIRVRSLEKDMGVRRG</sequence>
<dbReference type="EMBL" id="JN654439">
    <property type="protein sequence ID" value="AEZ50342.1"/>
    <property type="molecule type" value="Genomic_DNA"/>
</dbReference>
<dbReference type="KEGG" id="vg:13828126"/>
<protein>
    <submittedName>
        <fullName evidence="1">Uncharacterized protein</fullName>
    </submittedName>
</protein>
<dbReference type="Proteomes" id="UP000006287">
    <property type="component" value="Segment"/>
</dbReference>
<keyword evidence="2" id="KW-1185">Reference proteome</keyword>
<dbReference type="RefSeq" id="YP_006907722.1">
    <property type="nucleotide sequence ID" value="NC_018857.1"/>
</dbReference>
<proteinExistence type="predicted"/>
<dbReference type="GeneID" id="13828126"/>
<reference evidence="1 2" key="1">
    <citation type="journal article" date="2012" name="FEMS Microbiol. Lett.">
        <title>Characterization of an endolysin, LysBPS13, from a Bacillus cereus bacteriophage.</title>
        <authorList>
            <person name="Park J."/>
            <person name="Yun J."/>
            <person name="Lim J.A."/>
            <person name="Kang D.H."/>
            <person name="Ryu S."/>
        </authorList>
    </citation>
    <scope>NUCLEOTIDE SEQUENCE [LARGE SCALE GENOMIC DNA]</scope>
</reference>
<accession>J9PU99</accession>
<evidence type="ECO:0000313" key="2">
    <source>
        <dbReference type="Proteomes" id="UP000006287"/>
    </source>
</evidence>
<name>J9PU99_9CAUD</name>
<organism evidence="1 2">
    <name type="scientific">Bacillus phage BPS13</name>
    <dbReference type="NCBI Taxonomy" id="1136731"/>
    <lineage>
        <taxon>Viruses</taxon>
        <taxon>Duplodnaviria</taxon>
        <taxon>Heunggongvirae</taxon>
        <taxon>Uroviricota</taxon>
        <taxon>Caudoviricetes</taxon>
        <taxon>Herelleviridae</taxon>
        <taxon>Bastillevirinae</taxon>
        <taxon>Wphvirus</taxon>
        <taxon>Wphvirus BPS13</taxon>
    </lineage>
</organism>
<evidence type="ECO:0000313" key="1">
    <source>
        <dbReference type="EMBL" id="AEZ50342.1"/>
    </source>
</evidence>
<gene>
    <name evidence="1" type="ORF">BPS13_0163</name>
</gene>